<name>A0ABV8JPZ1_9BACL</name>
<organism evidence="2 3">
    <name type="scientific">Salinithrix halophila</name>
    <dbReference type="NCBI Taxonomy" id="1485204"/>
    <lineage>
        <taxon>Bacteria</taxon>
        <taxon>Bacillati</taxon>
        <taxon>Bacillota</taxon>
        <taxon>Bacilli</taxon>
        <taxon>Bacillales</taxon>
        <taxon>Thermoactinomycetaceae</taxon>
        <taxon>Salinithrix</taxon>
    </lineage>
</organism>
<evidence type="ECO:0000313" key="2">
    <source>
        <dbReference type="EMBL" id="MFC4078044.1"/>
    </source>
</evidence>
<dbReference type="EMBL" id="JBHSAP010000018">
    <property type="protein sequence ID" value="MFC4078044.1"/>
    <property type="molecule type" value="Genomic_DNA"/>
</dbReference>
<proteinExistence type="predicted"/>
<protein>
    <recommendedName>
        <fullName evidence="4">YmzC-like protein</fullName>
    </recommendedName>
</protein>
<keyword evidence="3" id="KW-1185">Reference proteome</keyword>
<accession>A0ABV8JPZ1</accession>
<evidence type="ECO:0000256" key="1">
    <source>
        <dbReference type="SAM" id="Phobius"/>
    </source>
</evidence>
<feature type="transmembrane region" description="Helical" evidence="1">
    <location>
        <begin position="12"/>
        <end position="30"/>
    </location>
</feature>
<gene>
    <name evidence="2" type="ORF">ACFOUO_14675</name>
</gene>
<dbReference type="Proteomes" id="UP001595843">
    <property type="component" value="Unassembled WGS sequence"/>
</dbReference>
<reference evidence="3" key="1">
    <citation type="journal article" date="2019" name="Int. J. Syst. Evol. Microbiol.">
        <title>The Global Catalogue of Microorganisms (GCM) 10K type strain sequencing project: providing services to taxonomists for standard genome sequencing and annotation.</title>
        <authorList>
            <consortium name="The Broad Institute Genomics Platform"/>
            <consortium name="The Broad Institute Genome Sequencing Center for Infectious Disease"/>
            <person name="Wu L."/>
            <person name="Ma J."/>
        </authorList>
    </citation>
    <scope>NUCLEOTIDE SEQUENCE [LARGE SCALE GENOMIC DNA]</scope>
    <source>
        <strain evidence="3">IBRC-M 10813</strain>
    </source>
</reference>
<keyword evidence="1" id="KW-0812">Transmembrane</keyword>
<comment type="caution">
    <text evidence="2">The sequence shown here is derived from an EMBL/GenBank/DDBJ whole genome shotgun (WGS) entry which is preliminary data.</text>
</comment>
<keyword evidence="1" id="KW-1133">Transmembrane helix</keyword>
<evidence type="ECO:0000313" key="3">
    <source>
        <dbReference type="Proteomes" id="UP001595843"/>
    </source>
</evidence>
<keyword evidence="1" id="KW-0472">Membrane</keyword>
<evidence type="ECO:0008006" key="4">
    <source>
        <dbReference type="Google" id="ProtNLM"/>
    </source>
</evidence>
<sequence>MGESVKNGWVQVLLGTVVAVNLMLGGLLVARQLVVLPQAVPATGKSAEPSLRTETQLEWEGTSTEGNWRIDHYRKIDVQIDDKGKIVDRQPSSEWTHIRYWNKDIP</sequence>
<dbReference type="RefSeq" id="WP_380705875.1">
    <property type="nucleotide sequence ID" value="NZ_JBHSAP010000018.1"/>
</dbReference>